<evidence type="ECO:0000313" key="1">
    <source>
        <dbReference type="EMBL" id="PNF16465.1"/>
    </source>
</evidence>
<protein>
    <submittedName>
        <fullName evidence="1">Uncharacterized protein</fullName>
    </submittedName>
</protein>
<gene>
    <name evidence="1" type="ORF">B7P43_G10302</name>
</gene>
<sequence length="76" mass="8834">MVVYVCFRMRADPLELLMCQNCVREFEALTPVTMRSTVFWDATLSSPIEVHRCFRGMYCLHLQVQKISQASRLSCS</sequence>
<dbReference type="InParanoid" id="A0A2J7PJE5"/>
<evidence type="ECO:0000313" key="2">
    <source>
        <dbReference type="Proteomes" id="UP000235965"/>
    </source>
</evidence>
<organism evidence="1 2">
    <name type="scientific">Cryptotermes secundus</name>
    <dbReference type="NCBI Taxonomy" id="105785"/>
    <lineage>
        <taxon>Eukaryota</taxon>
        <taxon>Metazoa</taxon>
        <taxon>Ecdysozoa</taxon>
        <taxon>Arthropoda</taxon>
        <taxon>Hexapoda</taxon>
        <taxon>Insecta</taxon>
        <taxon>Pterygota</taxon>
        <taxon>Neoptera</taxon>
        <taxon>Polyneoptera</taxon>
        <taxon>Dictyoptera</taxon>
        <taxon>Blattodea</taxon>
        <taxon>Blattoidea</taxon>
        <taxon>Termitoidae</taxon>
        <taxon>Kalotermitidae</taxon>
        <taxon>Cryptotermitinae</taxon>
        <taxon>Cryptotermes</taxon>
    </lineage>
</organism>
<accession>A0A2J7PJE5</accession>
<reference evidence="1 2" key="1">
    <citation type="submission" date="2017-12" db="EMBL/GenBank/DDBJ databases">
        <title>Hemimetabolous genomes reveal molecular basis of termite eusociality.</title>
        <authorList>
            <person name="Harrison M.C."/>
            <person name="Jongepier E."/>
            <person name="Robertson H.M."/>
            <person name="Arning N."/>
            <person name="Bitard-Feildel T."/>
            <person name="Chao H."/>
            <person name="Childers C.P."/>
            <person name="Dinh H."/>
            <person name="Doddapaneni H."/>
            <person name="Dugan S."/>
            <person name="Gowin J."/>
            <person name="Greiner C."/>
            <person name="Han Y."/>
            <person name="Hu H."/>
            <person name="Hughes D.S.T."/>
            <person name="Huylmans A.-K."/>
            <person name="Kemena C."/>
            <person name="Kremer L.P.M."/>
            <person name="Lee S.L."/>
            <person name="Lopez-Ezquerra A."/>
            <person name="Mallet L."/>
            <person name="Monroy-Kuhn J.M."/>
            <person name="Moser A."/>
            <person name="Murali S.C."/>
            <person name="Muzny D.M."/>
            <person name="Otani S."/>
            <person name="Piulachs M.-D."/>
            <person name="Poelchau M."/>
            <person name="Qu J."/>
            <person name="Schaub F."/>
            <person name="Wada-Katsumata A."/>
            <person name="Worley K.C."/>
            <person name="Xie Q."/>
            <person name="Ylla G."/>
            <person name="Poulsen M."/>
            <person name="Gibbs R.A."/>
            <person name="Schal C."/>
            <person name="Richards S."/>
            <person name="Belles X."/>
            <person name="Korb J."/>
            <person name="Bornberg-Bauer E."/>
        </authorList>
    </citation>
    <scope>NUCLEOTIDE SEQUENCE [LARGE SCALE GENOMIC DNA]</scope>
    <source>
        <tissue evidence="1">Whole body</tissue>
    </source>
</reference>
<dbReference type="Proteomes" id="UP000235965">
    <property type="component" value="Unassembled WGS sequence"/>
</dbReference>
<dbReference type="AlphaFoldDB" id="A0A2J7PJE5"/>
<keyword evidence="2" id="KW-1185">Reference proteome</keyword>
<comment type="caution">
    <text evidence="1">The sequence shown here is derived from an EMBL/GenBank/DDBJ whole genome shotgun (WGS) entry which is preliminary data.</text>
</comment>
<name>A0A2J7PJE5_9NEOP</name>
<proteinExistence type="predicted"/>
<dbReference type="EMBL" id="NEVH01024949">
    <property type="protein sequence ID" value="PNF16465.1"/>
    <property type="molecule type" value="Genomic_DNA"/>
</dbReference>